<dbReference type="GO" id="GO:0016787">
    <property type="term" value="F:hydrolase activity"/>
    <property type="evidence" value="ECO:0007669"/>
    <property type="project" value="UniProtKB-KW"/>
</dbReference>
<proteinExistence type="predicted"/>
<dbReference type="Proteomes" id="UP001315967">
    <property type="component" value="Chromosome"/>
</dbReference>
<dbReference type="InterPro" id="IPR029058">
    <property type="entry name" value="AB_hydrolase_fold"/>
</dbReference>
<dbReference type="PANTHER" id="PTHR43798:SF33">
    <property type="entry name" value="HYDROLASE, PUTATIVE (AFU_ORTHOLOGUE AFUA_2G14860)-RELATED"/>
    <property type="match status" value="1"/>
</dbReference>
<evidence type="ECO:0000313" key="2">
    <source>
        <dbReference type="EMBL" id="UUX34984.1"/>
    </source>
</evidence>
<sequence>MINLEVNIIGLENGEKITYRQLNEGTGLPTLLLIHGNMSSSIHFQTLMERLSSNYHLVALDLPGFGDSSYNREHSSLLEFAEDVLELVDAMNLETFDVLGWSTGGGIALELAYLIPERVKKVYLLSSVGPKGYPMFKKDSQFQPILTERLTTKEEIAQDPVQVLPVLKLYEDNDTEAMRTIWNYSIYTQTQPEEDEYNQYLTEILKQRNLVDIDYSLVHFNITDESNGVAEGSGHVHGIKAEVFIIHGEKDLVVPVSEAELMKTVFGDQATLHVFEGAGHAIVQDDMDGLVKLLIDGGR</sequence>
<dbReference type="InterPro" id="IPR000639">
    <property type="entry name" value="Epox_hydrolase-like"/>
</dbReference>
<dbReference type="InterPro" id="IPR000073">
    <property type="entry name" value="AB_hydrolase_1"/>
</dbReference>
<evidence type="ECO:0000313" key="3">
    <source>
        <dbReference type="Proteomes" id="UP001315967"/>
    </source>
</evidence>
<dbReference type="RefSeq" id="WP_313794478.1">
    <property type="nucleotide sequence ID" value="NZ_CP102453.1"/>
</dbReference>
<dbReference type="SUPFAM" id="SSF53474">
    <property type="entry name" value="alpha/beta-Hydrolases"/>
    <property type="match status" value="1"/>
</dbReference>
<dbReference type="Gene3D" id="3.40.50.1820">
    <property type="entry name" value="alpha/beta hydrolase"/>
    <property type="match status" value="1"/>
</dbReference>
<dbReference type="PRINTS" id="PR00111">
    <property type="entry name" value="ABHYDROLASE"/>
</dbReference>
<dbReference type="EMBL" id="CP102453">
    <property type="protein sequence ID" value="UUX34984.1"/>
    <property type="molecule type" value="Genomic_DNA"/>
</dbReference>
<evidence type="ECO:0000259" key="1">
    <source>
        <dbReference type="Pfam" id="PF00561"/>
    </source>
</evidence>
<organism evidence="2 3">
    <name type="scientific">Fundicoccus culcitae</name>
    <dbReference type="NCBI Taxonomy" id="2969821"/>
    <lineage>
        <taxon>Bacteria</taxon>
        <taxon>Bacillati</taxon>
        <taxon>Bacillota</taxon>
        <taxon>Bacilli</taxon>
        <taxon>Lactobacillales</taxon>
        <taxon>Aerococcaceae</taxon>
        <taxon>Fundicoccus</taxon>
    </lineage>
</organism>
<accession>A0ABY5P8I7</accession>
<keyword evidence="3" id="KW-1185">Reference proteome</keyword>
<protein>
    <submittedName>
        <fullName evidence="2">Alpha/beta hydrolase</fullName>
    </submittedName>
</protein>
<gene>
    <name evidence="2" type="ORF">NRE15_04885</name>
</gene>
<keyword evidence="2" id="KW-0378">Hydrolase</keyword>
<dbReference type="InterPro" id="IPR050266">
    <property type="entry name" value="AB_hydrolase_sf"/>
</dbReference>
<reference evidence="2 3" key="1">
    <citation type="submission" date="2022-08" db="EMBL/GenBank/DDBJ databases">
        <title>Aerococcaceae sp. nov isolated from spoiled eye mask.</title>
        <authorList>
            <person name="Zhou G."/>
            <person name="Xie X.-B."/>
            <person name="Shi Q.-S."/>
            <person name="Wang Y.-S."/>
            <person name="Wen X."/>
            <person name="Peng H."/>
            <person name="Yang X.-J."/>
            <person name="Tao H.-B."/>
            <person name="Huang X.-M."/>
        </authorList>
    </citation>
    <scope>NUCLEOTIDE SEQUENCE [LARGE SCALE GENOMIC DNA]</scope>
    <source>
        <strain evidence="3">DM20194951</strain>
    </source>
</reference>
<feature type="domain" description="AB hydrolase-1" evidence="1">
    <location>
        <begin position="29"/>
        <end position="282"/>
    </location>
</feature>
<dbReference type="Pfam" id="PF00561">
    <property type="entry name" value="Abhydrolase_1"/>
    <property type="match status" value="1"/>
</dbReference>
<dbReference type="PRINTS" id="PR00412">
    <property type="entry name" value="EPOXHYDRLASE"/>
</dbReference>
<dbReference type="PANTHER" id="PTHR43798">
    <property type="entry name" value="MONOACYLGLYCEROL LIPASE"/>
    <property type="match status" value="1"/>
</dbReference>
<name>A0ABY5P8I7_9LACT</name>